<dbReference type="Proteomes" id="UP001176883">
    <property type="component" value="Unassembled WGS sequence"/>
</dbReference>
<evidence type="ECO:0000313" key="2">
    <source>
        <dbReference type="Proteomes" id="UP001176883"/>
    </source>
</evidence>
<proteinExistence type="predicted"/>
<sequence length="129" mass="14857">MIEELFKQIYDKIKLETGNDSVNNVAKHLGDFLMSKEISGGSDRNLSRYFDEYIFSKYVPDHQKPINPKIELLDGASQYLDYNNYEHFVRENTIVTEDNSNKNLGTRVINQNGDKSIYLENNSASINIS</sequence>
<comment type="caution">
    <text evidence="1">The sequence shown here is derived from an EMBL/GenBank/DDBJ whole genome shotgun (WGS) entry which is preliminary data.</text>
</comment>
<keyword evidence="2" id="KW-1185">Reference proteome</keyword>
<evidence type="ECO:0000313" key="1">
    <source>
        <dbReference type="EMBL" id="MDO5969313.1"/>
    </source>
</evidence>
<dbReference type="EMBL" id="JAUOEK010000069">
    <property type="protein sequence ID" value="MDO5969313.1"/>
    <property type="molecule type" value="Genomic_DNA"/>
</dbReference>
<organism evidence="1 2">
    <name type="scientific">Flavivirga aquimarina</name>
    <dbReference type="NCBI Taxonomy" id="2027862"/>
    <lineage>
        <taxon>Bacteria</taxon>
        <taxon>Pseudomonadati</taxon>
        <taxon>Bacteroidota</taxon>
        <taxon>Flavobacteriia</taxon>
        <taxon>Flavobacteriales</taxon>
        <taxon>Flavobacteriaceae</taxon>
        <taxon>Flavivirga</taxon>
    </lineage>
</organism>
<reference evidence="1" key="1">
    <citation type="submission" date="2023-07" db="EMBL/GenBank/DDBJ databases">
        <title>Two novel species in the genus Flavivirga.</title>
        <authorList>
            <person name="Kwon K."/>
        </authorList>
    </citation>
    <scope>NUCLEOTIDE SEQUENCE</scope>
    <source>
        <strain evidence="1">KCTC 52353</strain>
    </source>
</reference>
<protein>
    <submittedName>
        <fullName evidence="1">Uncharacterized protein</fullName>
    </submittedName>
</protein>
<gene>
    <name evidence="1" type="ORF">Q4Q35_05795</name>
</gene>
<name>A0ABT8W856_9FLAO</name>
<dbReference type="RefSeq" id="WP_303277002.1">
    <property type="nucleotide sequence ID" value="NZ_JAUOEK010000069.1"/>
</dbReference>
<accession>A0ABT8W856</accession>